<feature type="domain" description="Peptidase S9 prolyl oligopeptidase catalytic" evidence="6">
    <location>
        <begin position="529"/>
        <end position="677"/>
    </location>
</feature>
<dbReference type="OrthoDB" id="416344at2759"/>
<comment type="similarity">
    <text evidence="1">Belongs to the peptidase S9C family.</text>
</comment>
<gene>
    <name evidence="7" type="ORF">AB675_10376</name>
</gene>
<evidence type="ECO:0000259" key="6">
    <source>
        <dbReference type="Pfam" id="PF00326"/>
    </source>
</evidence>
<dbReference type="RefSeq" id="XP_017997400.1">
    <property type="nucleotide sequence ID" value="XM_018139143.1"/>
</dbReference>
<feature type="domain" description="Peptidase S9 prolyl oligopeptidase catalytic" evidence="6">
    <location>
        <begin position="487"/>
        <end position="521"/>
    </location>
</feature>
<proteinExistence type="inferred from homology"/>
<dbReference type="InterPro" id="IPR001375">
    <property type="entry name" value="Peptidase_S9_cat"/>
</dbReference>
<comment type="caution">
    <text evidence="7">The sequence shown here is derived from an EMBL/GenBank/DDBJ whole genome shotgun (WGS) entry which is preliminary data.</text>
</comment>
<dbReference type="GO" id="GO:0004252">
    <property type="term" value="F:serine-type endopeptidase activity"/>
    <property type="evidence" value="ECO:0007669"/>
    <property type="project" value="TreeGrafter"/>
</dbReference>
<dbReference type="SUPFAM" id="SSF82171">
    <property type="entry name" value="DPP6 N-terminal domain-like"/>
    <property type="match status" value="1"/>
</dbReference>
<dbReference type="PANTHER" id="PTHR42776">
    <property type="entry name" value="SERINE PEPTIDASE S9 FAMILY MEMBER"/>
    <property type="match status" value="1"/>
</dbReference>
<name>A0A0N1H577_9EURO</name>
<dbReference type="AlphaFoldDB" id="A0A0N1H577"/>
<evidence type="ECO:0000256" key="4">
    <source>
        <dbReference type="ARBA" id="ARBA00032829"/>
    </source>
</evidence>
<dbReference type="VEuPathDB" id="FungiDB:AB675_10376"/>
<evidence type="ECO:0000256" key="1">
    <source>
        <dbReference type="ARBA" id="ARBA00010040"/>
    </source>
</evidence>
<organism evidence="7 8">
    <name type="scientific">Cyphellophora attinorum</name>
    <dbReference type="NCBI Taxonomy" id="1664694"/>
    <lineage>
        <taxon>Eukaryota</taxon>
        <taxon>Fungi</taxon>
        <taxon>Dikarya</taxon>
        <taxon>Ascomycota</taxon>
        <taxon>Pezizomycotina</taxon>
        <taxon>Eurotiomycetes</taxon>
        <taxon>Chaetothyriomycetidae</taxon>
        <taxon>Chaetothyriales</taxon>
        <taxon>Cyphellophoraceae</taxon>
        <taxon>Cyphellophora</taxon>
    </lineage>
</organism>
<reference evidence="7 8" key="1">
    <citation type="submission" date="2015-06" db="EMBL/GenBank/DDBJ databases">
        <title>Draft genome of the ant-associated black yeast Phialophora attae CBS 131958.</title>
        <authorList>
            <person name="Moreno L.F."/>
            <person name="Stielow B.J."/>
            <person name="de Hoog S."/>
            <person name="Vicente V.A."/>
            <person name="Weiss V.A."/>
            <person name="de Vries M."/>
            <person name="Cruz L.M."/>
            <person name="Souza E.M."/>
        </authorList>
    </citation>
    <scope>NUCLEOTIDE SEQUENCE [LARGE SCALE GENOMIC DNA]</scope>
    <source>
        <strain evidence="7 8">CBS 131958</strain>
    </source>
</reference>
<keyword evidence="8" id="KW-1185">Reference proteome</keyword>
<dbReference type="GeneID" id="28731023"/>
<dbReference type="InterPro" id="IPR029058">
    <property type="entry name" value="AB_hydrolase_fold"/>
</dbReference>
<dbReference type="GO" id="GO:0006508">
    <property type="term" value="P:proteolysis"/>
    <property type="evidence" value="ECO:0007669"/>
    <property type="project" value="InterPro"/>
</dbReference>
<sequence length="710" mass="77424">MVATAKKFTPEVMLQAPRRGPATPSPDGKLAIFSQSTYSFDSHSKVNEIGVLDITNGQTLIISKDSKASESTWLGSGYEVVWLKELENGNTSFIIADASQPGKSYTAGTVPGPVSNLKVYTIKPGMVAIAVAGQANPDGTLYSPKDEQKPHSSARIYDSLFVRHWDRYVTNQRSTIFTGVLQKSSPKVTSRPGRYHLMGFQNALAGSKLESPIPPFGGADHFDVGSQGICFVAKDPDVDPAIHTKCNLYFINKEDFMELGSPEPIKLGELRGFDGAATSPVFSPDGNHIAFLKMKTDGYESDKNHIVLIHNFAGLATASEPLASGDGNGSWDRSPRSIAWANDGKALILETEDVGCGCLFRLDLTPPPGPGWKPTKLTSGGNVVAAAPASSDSRLLFISSNSLVDSSTYTIIDPVDPVNARVVSSLTGDGSMFGLSPAQVSSLWWKGANDHSVHAWMVKPSFYKAGEKYPLAYLIHGGPQGAWNDSWSTRWNPCIFAEQGYIVIAPNPTGSTGYGQGFTDASGLSGEVFHTSRAVALGASYGGYMMNWIQGHDLAKKFKALVCHDGVFSLTAQLSTDELYFPVHDLGGPLWKKQDTWEQWDPSRFIGNWNTPMLVIHSELDYRLTMAEGLAAFNVLQMRGVESRFLSFPDENHWVLKPENSRVWHHQVINWINHYVGLPKLLDKEGKDDSEYVKQARRAYPTAVPALGLD</sequence>
<dbReference type="Pfam" id="PF00326">
    <property type="entry name" value="Peptidase_S9"/>
    <property type="match status" value="2"/>
</dbReference>
<evidence type="ECO:0000313" key="7">
    <source>
        <dbReference type="EMBL" id="KPI37437.1"/>
    </source>
</evidence>
<protein>
    <recommendedName>
        <fullName evidence="4">Dipeptidyl-peptidase V</fullName>
    </recommendedName>
</protein>
<evidence type="ECO:0000256" key="5">
    <source>
        <dbReference type="SAM" id="MobiDB-lite"/>
    </source>
</evidence>
<dbReference type="Proteomes" id="UP000038010">
    <property type="component" value="Unassembled WGS sequence"/>
</dbReference>
<dbReference type="Gene3D" id="3.40.50.1820">
    <property type="entry name" value="alpha/beta hydrolase"/>
    <property type="match status" value="1"/>
</dbReference>
<evidence type="ECO:0000256" key="2">
    <source>
        <dbReference type="ARBA" id="ARBA00022729"/>
    </source>
</evidence>
<dbReference type="SUPFAM" id="SSF53474">
    <property type="entry name" value="alpha/beta-Hydrolases"/>
    <property type="match status" value="1"/>
</dbReference>
<dbReference type="EMBL" id="LFJN01000024">
    <property type="protein sequence ID" value="KPI37437.1"/>
    <property type="molecule type" value="Genomic_DNA"/>
</dbReference>
<evidence type="ECO:0000256" key="3">
    <source>
        <dbReference type="ARBA" id="ARBA00022801"/>
    </source>
</evidence>
<evidence type="ECO:0000313" key="8">
    <source>
        <dbReference type="Proteomes" id="UP000038010"/>
    </source>
</evidence>
<feature type="region of interest" description="Disordered" evidence="5">
    <location>
        <begin position="1"/>
        <end position="27"/>
    </location>
</feature>
<keyword evidence="2" id="KW-0732">Signal</keyword>
<accession>A0A0N1H577</accession>
<keyword evidence="3" id="KW-0378">Hydrolase</keyword>
<dbReference type="PANTHER" id="PTHR42776:SF13">
    <property type="entry name" value="DIPEPTIDYL-PEPTIDASE 5"/>
    <property type="match status" value="1"/>
</dbReference>
<dbReference type="STRING" id="1664694.A0A0N1H577"/>